<gene>
    <name evidence="2" type="ORF">ABE541_12955</name>
</gene>
<evidence type="ECO:0000313" key="2">
    <source>
        <dbReference type="EMBL" id="MEN5378171.1"/>
    </source>
</evidence>
<keyword evidence="1" id="KW-0732">Signal</keyword>
<protein>
    <submittedName>
        <fullName evidence="2">Uncharacterized protein</fullName>
    </submittedName>
</protein>
<proteinExistence type="predicted"/>
<name>A0ABV0BTQ8_9SPHI</name>
<organism evidence="2 3">
    <name type="scientific">Sphingobacterium kitahiroshimense</name>
    <dbReference type="NCBI Taxonomy" id="470446"/>
    <lineage>
        <taxon>Bacteria</taxon>
        <taxon>Pseudomonadati</taxon>
        <taxon>Bacteroidota</taxon>
        <taxon>Sphingobacteriia</taxon>
        <taxon>Sphingobacteriales</taxon>
        <taxon>Sphingobacteriaceae</taxon>
        <taxon>Sphingobacterium</taxon>
    </lineage>
</organism>
<dbReference type="SUPFAM" id="SSF101898">
    <property type="entry name" value="NHL repeat"/>
    <property type="match status" value="1"/>
</dbReference>
<feature type="signal peptide" evidence="1">
    <location>
        <begin position="1"/>
        <end position="23"/>
    </location>
</feature>
<dbReference type="EMBL" id="JBDJNQ010000005">
    <property type="protein sequence ID" value="MEN5378171.1"/>
    <property type="molecule type" value="Genomic_DNA"/>
</dbReference>
<evidence type="ECO:0000313" key="3">
    <source>
        <dbReference type="Proteomes" id="UP001409291"/>
    </source>
</evidence>
<reference evidence="2 3" key="1">
    <citation type="submission" date="2024-04" db="EMBL/GenBank/DDBJ databases">
        <title>WGS of bacteria from Torrens River.</title>
        <authorList>
            <person name="Wyrsch E.R."/>
            <person name="Drigo B."/>
        </authorList>
    </citation>
    <scope>NUCLEOTIDE SEQUENCE [LARGE SCALE GENOMIC DNA]</scope>
    <source>
        <strain evidence="2 3">TWI391</strain>
    </source>
</reference>
<comment type="caution">
    <text evidence="2">The sequence shown here is derived from an EMBL/GenBank/DDBJ whole genome shotgun (WGS) entry which is preliminary data.</text>
</comment>
<dbReference type="Proteomes" id="UP001409291">
    <property type="component" value="Unassembled WGS sequence"/>
</dbReference>
<accession>A0ABV0BTQ8</accession>
<dbReference type="RefSeq" id="WP_346581432.1">
    <property type="nucleotide sequence ID" value="NZ_JBDJLH010000008.1"/>
</dbReference>
<evidence type="ECO:0000256" key="1">
    <source>
        <dbReference type="SAM" id="SignalP"/>
    </source>
</evidence>
<feature type="chain" id="PRO_5045334574" evidence="1">
    <location>
        <begin position="24"/>
        <end position="375"/>
    </location>
</feature>
<keyword evidence="3" id="KW-1185">Reference proteome</keyword>
<sequence length="375" mass="40588">MKSLTTYITLLLLAIVTCLTSCVREDDEPALAKVAISRLYVSFSDYQLDEGQTPYNNIDIIDPADSLTHFEPSLSYNSSTKGGAAILFNPIAEYIFQSSANEGGIVKDTSIQVMTVNPLTGAPSSNGLISNGLLTRVRGLAYHYNKGSENLYVADLGEGTRPPSIYLFQRPGSYRGKAKRNQQISLGKLVPWTMAFKNAEDNSDLYVAVNGEKKGLAIFRDILRKNQPADSVLSETAFPPKAVLTIADQGEIRGFSYSARQDLLAVASYTSTGGTNVGRILLFEGAGALLASSGDRAIQPTRIITGALTGLKRPLDVAIDNRDGAKYLYVADADTKIVSRFLITDKDNVEPNKKKQYTLTPVALSLDARGPSEID</sequence>